<evidence type="ECO:0000256" key="3">
    <source>
        <dbReference type="ARBA" id="ARBA00022676"/>
    </source>
</evidence>
<protein>
    <submittedName>
        <fullName evidence="10">Glycosyl transferase family 39</fullName>
    </submittedName>
</protein>
<dbReference type="PANTHER" id="PTHR33908">
    <property type="entry name" value="MANNOSYLTRANSFERASE YKCB-RELATED"/>
    <property type="match status" value="1"/>
</dbReference>
<sequence>MNARWANAWRGGTLGVALVLALLVFRFWFSAVLPMTGDEAYFVLWGEHPAGGYYDHPPMVGWWLTALLQASRAEWFLRLPAVLLPGALALVAWQLARPLGSERARLAAMLVLLQPASVWNVLITTDTPVILFSVLAVGAYVAALRARNPPRALLWQGVAGLLLGGAFLGKYFAALLGVGILAHVLLARRDRGRWAGFAVLVLAALPAPIYNLWWNNGHCWVNVLFNFVNRTADAGFQAENPPLYFVCLAYLATPWLLIALWRQRAALRAAAQRADVGAVLWLAGVPLLLLFLLSFEKSVGLHWLASFTPLLAAIGAMALPLANVARLLRWSALFAVAHVLLIGVICTLPLETWRNSSAYDGIVLTVRADELLARLQPWADDYLFATDGYSPAATLAYHARRPFAVFGEGSYHARQDDFLTDWRVHDGGRVLILRKSEPAADEYAPYFERIALQHVDLHGVRYTLVLGEGFRYAAYRDGVLTRVRDRFYRAPAWLPRRADSPCEFCMRYFPDDTGGMLPLKPR</sequence>
<feature type="transmembrane region" description="Helical" evidence="8">
    <location>
        <begin position="301"/>
        <end position="323"/>
    </location>
</feature>
<dbReference type="InterPro" id="IPR050297">
    <property type="entry name" value="LipidA_mod_glycosyltrf_83"/>
</dbReference>
<evidence type="ECO:0000256" key="2">
    <source>
        <dbReference type="ARBA" id="ARBA00022475"/>
    </source>
</evidence>
<evidence type="ECO:0000256" key="7">
    <source>
        <dbReference type="ARBA" id="ARBA00023136"/>
    </source>
</evidence>
<feature type="transmembrane region" description="Helical" evidence="8">
    <location>
        <begin position="75"/>
        <end position="96"/>
    </location>
</feature>
<accession>A0ABX0WFI2</accession>
<dbReference type="PANTHER" id="PTHR33908:SF11">
    <property type="entry name" value="MEMBRANE PROTEIN"/>
    <property type="match status" value="1"/>
</dbReference>
<keyword evidence="7 8" id="KW-0472">Membrane</keyword>
<keyword evidence="11" id="KW-1185">Reference proteome</keyword>
<feature type="transmembrane region" description="Helical" evidence="8">
    <location>
        <begin position="194"/>
        <end position="214"/>
    </location>
</feature>
<keyword evidence="6 8" id="KW-1133">Transmembrane helix</keyword>
<dbReference type="RefSeq" id="WP_167680756.1">
    <property type="nucleotide sequence ID" value="NZ_JAATWB010000001.1"/>
</dbReference>
<dbReference type="EMBL" id="JAATWB010000001">
    <property type="protein sequence ID" value="NJA88130.1"/>
    <property type="molecule type" value="Genomic_DNA"/>
</dbReference>
<evidence type="ECO:0000256" key="1">
    <source>
        <dbReference type="ARBA" id="ARBA00004651"/>
    </source>
</evidence>
<feature type="transmembrane region" description="Helical" evidence="8">
    <location>
        <begin position="274"/>
        <end position="295"/>
    </location>
</feature>
<reference evidence="11" key="1">
    <citation type="submission" date="2020-03" db="EMBL/GenBank/DDBJ databases">
        <title>Whole-genome sequence of the purple nonsulfur bacterium Rhodocyclus tenuis DSM112.</title>
        <authorList>
            <person name="Kyndt J.A."/>
            <person name="Meyer T.E."/>
        </authorList>
    </citation>
    <scope>NUCLEOTIDE SEQUENCE [LARGE SCALE GENOMIC DNA]</scope>
    <source>
        <strain evidence="11">DSM 112</strain>
    </source>
</reference>
<gene>
    <name evidence="10" type="ORF">HCX48_02695</name>
</gene>
<evidence type="ECO:0000313" key="11">
    <source>
        <dbReference type="Proteomes" id="UP000720344"/>
    </source>
</evidence>
<evidence type="ECO:0000313" key="10">
    <source>
        <dbReference type="EMBL" id="NJA88130.1"/>
    </source>
</evidence>
<feature type="domain" description="Glycosyltransferase RgtA/B/C/D-like" evidence="9">
    <location>
        <begin position="55"/>
        <end position="205"/>
    </location>
</feature>
<feature type="transmembrane region" description="Helical" evidence="8">
    <location>
        <begin position="330"/>
        <end position="350"/>
    </location>
</feature>
<evidence type="ECO:0000256" key="4">
    <source>
        <dbReference type="ARBA" id="ARBA00022679"/>
    </source>
</evidence>
<feature type="transmembrane region" description="Helical" evidence="8">
    <location>
        <begin position="153"/>
        <end position="182"/>
    </location>
</feature>
<name>A0ABX0WFI2_9RHOO</name>
<dbReference type="Pfam" id="PF13231">
    <property type="entry name" value="PMT_2"/>
    <property type="match status" value="1"/>
</dbReference>
<evidence type="ECO:0000256" key="6">
    <source>
        <dbReference type="ARBA" id="ARBA00022989"/>
    </source>
</evidence>
<keyword evidence="3" id="KW-0328">Glycosyltransferase</keyword>
<proteinExistence type="predicted"/>
<comment type="caution">
    <text evidence="10">The sequence shown here is derived from an EMBL/GenBank/DDBJ whole genome shotgun (WGS) entry which is preliminary data.</text>
</comment>
<keyword evidence="2" id="KW-1003">Cell membrane</keyword>
<organism evidence="10 11">
    <name type="scientific">Rhodocyclus gracilis</name>
    <dbReference type="NCBI Taxonomy" id="2929842"/>
    <lineage>
        <taxon>Bacteria</taxon>
        <taxon>Pseudomonadati</taxon>
        <taxon>Pseudomonadota</taxon>
        <taxon>Betaproteobacteria</taxon>
        <taxon>Rhodocyclales</taxon>
        <taxon>Rhodocyclaceae</taxon>
        <taxon>Rhodocyclus</taxon>
    </lineage>
</organism>
<dbReference type="Proteomes" id="UP000720344">
    <property type="component" value="Unassembled WGS sequence"/>
</dbReference>
<feature type="transmembrane region" description="Helical" evidence="8">
    <location>
        <begin position="117"/>
        <end position="141"/>
    </location>
</feature>
<comment type="subcellular location">
    <subcellularLocation>
        <location evidence="1">Cell membrane</location>
        <topology evidence="1">Multi-pass membrane protein</topology>
    </subcellularLocation>
</comment>
<dbReference type="InterPro" id="IPR038731">
    <property type="entry name" value="RgtA/B/C-like"/>
</dbReference>
<dbReference type="GO" id="GO:0016740">
    <property type="term" value="F:transferase activity"/>
    <property type="evidence" value="ECO:0007669"/>
    <property type="project" value="UniProtKB-KW"/>
</dbReference>
<evidence type="ECO:0000259" key="9">
    <source>
        <dbReference type="Pfam" id="PF13231"/>
    </source>
</evidence>
<keyword evidence="4 10" id="KW-0808">Transferase</keyword>
<feature type="transmembrane region" description="Helical" evidence="8">
    <location>
        <begin position="12"/>
        <end position="29"/>
    </location>
</feature>
<feature type="transmembrane region" description="Helical" evidence="8">
    <location>
        <begin position="243"/>
        <end position="262"/>
    </location>
</feature>
<keyword evidence="5 8" id="KW-0812">Transmembrane</keyword>
<evidence type="ECO:0000256" key="8">
    <source>
        <dbReference type="SAM" id="Phobius"/>
    </source>
</evidence>
<evidence type="ECO:0000256" key="5">
    <source>
        <dbReference type="ARBA" id="ARBA00022692"/>
    </source>
</evidence>